<evidence type="ECO:0000256" key="6">
    <source>
        <dbReference type="ARBA" id="ARBA00022837"/>
    </source>
</evidence>
<keyword evidence="10" id="KW-1185">Reference proteome</keyword>
<dbReference type="EMBL" id="JACTAM010000007">
    <property type="protein sequence ID" value="KAI2663042.1"/>
    <property type="molecule type" value="Genomic_DNA"/>
</dbReference>
<keyword evidence="6" id="KW-0106">Calcium</keyword>
<comment type="function">
    <text evidence="1">Acts as a defensive agent. Recognizes blood group fucosylated oligosaccharides including A, B, H and Lewis B-type antigens. Does not recognize Lewis A antigen and has low affinity for monovalent haptens.</text>
</comment>
<comment type="similarity">
    <text evidence="2">Belongs to the fucolectin family.</text>
</comment>
<evidence type="ECO:0000256" key="7">
    <source>
        <dbReference type="ARBA" id="ARBA00023157"/>
    </source>
</evidence>
<feature type="domain" description="Fucolectin tachylectin-4 pentraxin-1" evidence="8">
    <location>
        <begin position="146"/>
        <end position="286"/>
    </location>
</feature>
<name>A0ABQ8MKY4_LABRO</name>
<keyword evidence="4" id="KW-0479">Metal-binding</keyword>
<keyword evidence="5" id="KW-0430">Lectin</keyword>
<dbReference type="PANTHER" id="PTHR45713:SF11">
    <property type="entry name" value="FUCOLECTIN TACHYLECTIN-4 PENTRAXIN-1 DOMAIN-CONTAINING PROTEIN"/>
    <property type="match status" value="1"/>
</dbReference>
<dbReference type="Proteomes" id="UP000830375">
    <property type="component" value="Unassembled WGS sequence"/>
</dbReference>
<comment type="subunit">
    <text evidence="3">Homotrimer.</text>
</comment>
<dbReference type="InterPro" id="IPR008979">
    <property type="entry name" value="Galactose-bd-like_sf"/>
</dbReference>
<organism evidence="9 10">
    <name type="scientific">Labeo rohita</name>
    <name type="common">Indian major carp</name>
    <name type="synonym">Cyprinus rohita</name>
    <dbReference type="NCBI Taxonomy" id="84645"/>
    <lineage>
        <taxon>Eukaryota</taxon>
        <taxon>Metazoa</taxon>
        <taxon>Chordata</taxon>
        <taxon>Craniata</taxon>
        <taxon>Vertebrata</taxon>
        <taxon>Euteleostomi</taxon>
        <taxon>Actinopterygii</taxon>
        <taxon>Neopterygii</taxon>
        <taxon>Teleostei</taxon>
        <taxon>Ostariophysi</taxon>
        <taxon>Cypriniformes</taxon>
        <taxon>Cyprinidae</taxon>
        <taxon>Labeoninae</taxon>
        <taxon>Labeonini</taxon>
        <taxon>Labeo</taxon>
    </lineage>
</organism>
<reference evidence="9 10" key="1">
    <citation type="submission" date="2022-01" db="EMBL/GenBank/DDBJ databases">
        <title>A high-quality chromosome-level genome assembly of rohu carp, Labeo rohita.</title>
        <authorList>
            <person name="Arick M.A. II"/>
            <person name="Hsu C.-Y."/>
            <person name="Magbanua Z."/>
            <person name="Pechanova O."/>
            <person name="Grover C."/>
            <person name="Miller E."/>
            <person name="Thrash A."/>
            <person name="Ezzel L."/>
            <person name="Alam S."/>
            <person name="Benzie J."/>
            <person name="Hamilton M."/>
            <person name="Karsi A."/>
            <person name="Lawrence M.L."/>
            <person name="Peterson D.G."/>
        </authorList>
    </citation>
    <scope>NUCLEOTIDE SEQUENCE [LARGE SCALE GENOMIC DNA]</scope>
    <source>
        <strain evidence="10">BAU-BD-2019</strain>
        <tissue evidence="9">Blood</tissue>
    </source>
</reference>
<dbReference type="InterPro" id="IPR006585">
    <property type="entry name" value="FTP1"/>
</dbReference>
<evidence type="ECO:0000256" key="5">
    <source>
        <dbReference type="ARBA" id="ARBA00022734"/>
    </source>
</evidence>
<evidence type="ECO:0000259" key="8">
    <source>
        <dbReference type="SMART" id="SM00607"/>
    </source>
</evidence>
<evidence type="ECO:0000256" key="3">
    <source>
        <dbReference type="ARBA" id="ARBA00011233"/>
    </source>
</evidence>
<gene>
    <name evidence="9" type="ORF">H4Q32_002066</name>
</gene>
<dbReference type="SMART" id="SM00607">
    <property type="entry name" value="FTP"/>
    <property type="match status" value="2"/>
</dbReference>
<feature type="domain" description="Fucolectin tachylectin-4 pentraxin-1" evidence="8">
    <location>
        <begin position="12"/>
        <end position="145"/>
    </location>
</feature>
<proteinExistence type="inferred from homology"/>
<dbReference type="InterPro" id="IPR051941">
    <property type="entry name" value="BG_Antigen-Binding_Lectin"/>
</dbReference>
<dbReference type="Gene3D" id="2.60.120.260">
    <property type="entry name" value="Galactose-binding domain-like"/>
    <property type="match status" value="2"/>
</dbReference>
<protein>
    <submittedName>
        <fullName evidence="9">Fucolectin-4</fullName>
    </submittedName>
</protein>
<evidence type="ECO:0000313" key="10">
    <source>
        <dbReference type="Proteomes" id="UP000830375"/>
    </source>
</evidence>
<accession>A0ABQ8MKY4</accession>
<dbReference type="SUPFAM" id="SSF49785">
    <property type="entry name" value="Galactose-binding domain-like"/>
    <property type="match status" value="2"/>
</dbReference>
<sequence>MKRPRSLKLDFPEIIASWRKTSQSSQYGTFIPEFAVNGDRDKCSHTNPQMDPWWKLELQHEYLVNTVAITNVDNIYYDRINGAVIRVGNLPDLYSNAICAEIPTIPATQTANFSCSGMKGRYVFVHIPGDGRILVLCEVQVYGYLTGNLASNGTATQSSTSGDWFAEKAIDGNRGLQRLRTGCSSTLSEANPWWRLDLSHVYRLSQVVVTNRNDCCVDQMNGAEIRIGNSLENNGNGNPICAVIPAIPGGDSYSYSCNGMEGRYVNLIIPGSMKTLTLCEVEVFEEGISELRSALADKGFANVTLSWSQTPEQVIQKVNAPESKSVFTTSVQ</sequence>
<evidence type="ECO:0000256" key="1">
    <source>
        <dbReference type="ARBA" id="ARBA00002219"/>
    </source>
</evidence>
<keyword evidence="7" id="KW-1015">Disulfide bond</keyword>
<dbReference type="Pfam" id="PF22633">
    <property type="entry name" value="F5_F8_type_C_2"/>
    <property type="match status" value="2"/>
</dbReference>
<dbReference type="PANTHER" id="PTHR45713">
    <property type="entry name" value="FTP DOMAIN-CONTAINING PROTEIN"/>
    <property type="match status" value="1"/>
</dbReference>
<evidence type="ECO:0000256" key="2">
    <source>
        <dbReference type="ARBA" id="ARBA00010147"/>
    </source>
</evidence>
<evidence type="ECO:0000256" key="4">
    <source>
        <dbReference type="ARBA" id="ARBA00022723"/>
    </source>
</evidence>
<evidence type="ECO:0000313" key="9">
    <source>
        <dbReference type="EMBL" id="KAI2663042.1"/>
    </source>
</evidence>
<comment type="caution">
    <text evidence="9">The sequence shown here is derived from an EMBL/GenBank/DDBJ whole genome shotgun (WGS) entry which is preliminary data.</text>
</comment>